<accession>A0A542YP97</accession>
<keyword evidence="6" id="KW-1185">Reference proteome</keyword>
<dbReference type="InterPro" id="IPR000595">
    <property type="entry name" value="cNMP-bd_dom"/>
</dbReference>
<dbReference type="RefSeq" id="WP_141784121.1">
    <property type="nucleotide sequence ID" value="NZ_BAAAIK010000004.1"/>
</dbReference>
<dbReference type="InterPro" id="IPR046342">
    <property type="entry name" value="CBS_dom_sf"/>
</dbReference>
<dbReference type="Pfam" id="PF00027">
    <property type="entry name" value="cNMP_binding"/>
    <property type="match status" value="1"/>
</dbReference>
<dbReference type="Gene3D" id="3.10.580.10">
    <property type="entry name" value="CBS-domain"/>
    <property type="match status" value="1"/>
</dbReference>
<feature type="domain" description="CBS" evidence="4">
    <location>
        <begin position="159"/>
        <end position="215"/>
    </location>
</feature>
<dbReference type="Gene3D" id="2.60.120.10">
    <property type="entry name" value="Jelly Rolls"/>
    <property type="match status" value="1"/>
</dbReference>
<dbReference type="Pfam" id="PF03445">
    <property type="entry name" value="DUF294"/>
    <property type="match status" value="1"/>
</dbReference>
<dbReference type="SUPFAM" id="SSF51206">
    <property type="entry name" value="cAMP-binding domain-like"/>
    <property type="match status" value="1"/>
</dbReference>
<dbReference type="CDD" id="cd04587">
    <property type="entry name" value="CBS_pair_CAP-ED_NT_Pol-beta-like_DUF294_assoc"/>
    <property type="match status" value="1"/>
</dbReference>
<dbReference type="AlphaFoldDB" id="A0A542YP97"/>
<dbReference type="PANTHER" id="PTHR48108">
    <property type="entry name" value="CBS DOMAIN-CONTAINING PROTEIN CBSX2, CHLOROPLASTIC"/>
    <property type="match status" value="1"/>
</dbReference>
<dbReference type="EMBL" id="VFOP01000001">
    <property type="protein sequence ID" value="TQL49916.1"/>
    <property type="molecule type" value="Genomic_DNA"/>
</dbReference>
<evidence type="ECO:0000256" key="2">
    <source>
        <dbReference type="PROSITE-ProRule" id="PRU00703"/>
    </source>
</evidence>
<evidence type="ECO:0000259" key="4">
    <source>
        <dbReference type="PROSITE" id="PS51371"/>
    </source>
</evidence>
<dbReference type="CDD" id="cd00038">
    <property type="entry name" value="CAP_ED"/>
    <property type="match status" value="1"/>
</dbReference>
<evidence type="ECO:0000259" key="3">
    <source>
        <dbReference type="PROSITE" id="PS50042"/>
    </source>
</evidence>
<dbReference type="SUPFAM" id="SSF54631">
    <property type="entry name" value="CBS-domain pair"/>
    <property type="match status" value="1"/>
</dbReference>
<dbReference type="Pfam" id="PF10335">
    <property type="entry name" value="DUF294_C"/>
    <property type="match status" value="1"/>
</dbReference>
<dbReference type="InterPro" id="IPR005105">
    <property type="entry name" value="GlnD_Uridyltrans_N"/>
</dbReference>
<evidence type="ECO:0000256" key="1">
    <source>
        <dbReference type="ARBA" id="ARBA00022737"/>
    </source>
</evidence>
<reference evidence="5 6" key="1">
    <citation type="submission" date="2019-06" db="EMBL/GenBank/DDBJ databases">
        <title>Sequencing the genomes of 1000 actinobacteria strains.</title>
        <authorList>
            <person name="Klenk H.-P."/>
        </authorList>
    </citation>
    <scope>NUCLEOTIDE SEQUENCE [LARGE SCALE GENOMIC DNA]</scope>
    <source>
        <strain evidence="5 6">DSM 12335</strain>
    </source>
</reference>
<dbReference type="InterPro" id="IPR014710">
    <property type="entry name" value="RmlC-like_jellyroll"/>
</dbReference>
<dbReference type="InterPro" id="IPR018490">
    <property type="entry name" value="cNMP-bd_dom_sf"/>
</dbReference>
<dbReference type="SMART" id="SM00100">
    <property type="entry name" value="cNMP"/>
    <property type="match status" value="1"/>
</dbReference>
<evidence type="ECO:0000313" key="5">
    <source>
        <dbReference type="EMBL" id="TQL49916.1"/>
    </source>
</evidence>
<keyword evidence="2" id="KW-0129">CBS domain</keyword>
<proteinExistence type="predicted"/>
<evidence type="ECO:0000313" key="6">
    <source>
        <dbReference type="Proteomes" id="UP000319516"/>
    </source>
</evidence>
<dbReference type="InterPro" id="IPR000644">
    <property type="entry name" value="CBS_dom"/>
</dbReference>
<protein>
    <submittedName>
        <fullName evidence="5">CBS domain-containing protein</fullName>
    </submittedName>
</protein>
<keyword evidence="1" id="KW-0677">Repeat</keyword>
<dbReference type="PROSITE" id="PS50042">
    <property type="entry name" value="CNMP_BINDING_3"/>
    <property type="match status" value="1"/>
</dbReference>
<organism evidence="5 6">
    <name type="scientific">Ornithinicoccus hortensis</name>
    <dbReference type="NCBI Taxonomy" id="82346"/>
    <lineage>
        <taxon>Bacteria</taxon>
        <taxon>Bacillati</taxon>
        <taxon>Actinomycetota</taxon>
        <taxon>Actinomycetes</taxon>
        <taxon>Micrococcales</taxon>
        <taxon>Intrasporangiaceae</taxon>
        <taxon>Ornithinicoccus</taxon>
    </lineage>
</organism>
<sequence length="621" mass="67448">MGAEITAVRDFLAGHAPFRDLPPEALSALSRSLTVRYVRRGTRIRSVGEAAHEMFVLRSGAVDITDPEGALVERSDPGTSFGMSALVDPAPSRYDFTAIEDSLLLVVPAEVFARTCAEHAGFATFYAQAHTARLRRALGVLHATTRGGAVFKTSVRDLVRRPPVGTAPSTSIREAARLMADEHVSCLVVLRDGRLVGILTDRDLRTRVLATGRDPADPVSAVMTPDPATVPEDALTFEVLMEMVARAVHHLPVVDRGGRVTGLVTGTDLMRLEHNNPVYLVADIAAAPDQPALTRLSRRIPVILEQLVAEDASADDIGRVVTALGDALERRLLVLAETDLGPPPVPYCWVVLGSQARQEQGLSSDQDNALVLGDDADRADDGYFLELARRVRSGLAACGYAECPGEVMATNSRWRAPVGTWRQHFAGWLDTPQPQAVLNGAIFFDMRPLHGATELVTGLRREVLGRTADSDLFLAYLASHAVGQRPPIGFFRGFALERHGEHRDTLDLKHGGVAAVVDLARVHALRHGIPEVNTRARITEAARAGSLSVGLAAELRDALEFLAYVRLRHQGRAVRAGREPDNFVDPADLTDFDRRHLRDAFRIVRSAQQALSQKMALGHLS</sequence>
<dbReference type="PROSITE" id="PS51371">
    <property type="entry name" value="CBS"/>
    <property type="match status" value="2"/>
</dbReference>
<dbReference type="InterPro" id="IPR051462">
    <property type="entry name" value="CBS_domain-containing"/>
</dbReference>
<name>A0A542YP97_9MICO</name>
<gene>
    <name evidence="5" type="ORF">FB467_1013</name>
</gene>
<dbReference type="CDD" id="cd05401">
    <property type="entry name" value="NT_GlnE_GlnD_like"/>
    <property type="match status" value="1"/>
</dbReference>
<dbReference type="SMART" id="SM00116">
    <property type="entry name" value="CBS"/>
    <property type="match status" value="2"/>
</dbReference>
<dbReference type="OrthoDB" id="9789996at2"/>
<dbReference type="GO" id="GO:0008773">
    <property type="term" value="F:[protein-PII] uridylyltransferase activity"/>
    <property type="evidence" value="ECO:0007669"/>
    <property type="project" value="InterPro"/>
</dbReference>
<dbReference type="InterPro" id="IPR018821">
    <property type="entry name" value="DUF294_put_nucleoTrafse_sb-bd"/>
</dbReference>
<dbReference type="Pfam" id="PF00571">
    <property type="entry name" value="CBS"/>
    <property type="match status" value="2"/>
</dbReference>
<feature type="domain" description="Cyclic nucleotide-binding" evidence="3">
    <location>
        <begin position="17"/>
        <end position="114"/>
    </location>
</feature>
<comment type="caution">
    <text evidence="5">The sequence shown here is derived from an EMBL/GenBank/DDBJ whole genome shotgun (WGS) entry which is preliminary data.</text>
</comment>
<dbReference type="PANTHER" id="PTHR48108:SF31">
    <property type="entry name" value="CBS DOMAIN AND CYCLIC NUCLEOTIDE-REGULATED NUCLEOTIDYLTRANSFERASE"/>
    <property type="match status" value="1"/>
</dbReference>
<dbReference type="Proteomes" id="UP000319516">
    <property type="component" value="Unassembled WGS sequence"/>
</dbReference>
<feature type="domain" description="CBS" evidence="4">
    <location>
        <begin position="223"/>
        <end position="280"/>
    </location>
</feature>